<evidence type="ECO:0000313" key="1">
    <source>
        <dbReference type="EMBL" id="JAH33783.1"/>
    </source>
</evidence>
<sequence length="51" mass="6099">MNDIHLLRWHIIETWHIMEKLAIFIKTCRSCVPKIQNSMCLCDHWVGGFMV</sequence>
<name>A0A0E9RZV2_ANGAN</name>
<dbReference type="EMBL" id="GBXM01074794">
    <property type="protein sequence ID" value="JAH33783.1"/>
    <property type="molecule type" value="Transcribed_RNA"/>
</dbReference>
<reference evidence="1" key="2">
    <citation type="journal article" date="2015" name="Fish Shellfish Immunol.">
        <title>Early steps in the European eel (Anguilla anguilla)-Vibrio vulnificus interaction in the gills: Role of the RtxA13 toxin.</title>
        <authorList>
            <person name="Callol A."/>
            <person name="Pajuelo D."/>
            <person name="Ebbesson L."/>
            <person name="Teles M."/>
            <person name="MacKenzie S."/>
            <person name="Amaro C."/>
        </authorList>
    </citation>
    <scope>NUCLEOTIDE SEQUENCE</scope>
</reference>
<protein>
    <submittedName>
        <fullName evidence="1">Uncharacterized protein</fullName>
    </submittedName>
</protein>
<organism evidence="1">
    <name type="scientific">Anguilla anguilla</name>
    <name type="common">European freshwater eel</name>
    <name type="synonym">Muraena anguilla</name>
    <dbReference type="NCBI Taxonomy" id="7936"/>
    <lineage>
        <taxon>Eukaryota</taxon>
        <taxon>Metazoa</taxon>
        <taxon>Chordata</taxon>
        <taxon>Craniata</taxon>
        <taxon>Vertebrata</taxon>
        <taxon>Euteleostomi</taxon>
        <taxon>Actinopterygii</taxon>
        <taxon>Neopterygii</taxon>
        <taxon>Teleostei</taxon>
        <taxon>Anguilliformes</taxon>
        <taxon>Anguillidae</taxon>
        <taxon>Anguilla</taxon>
    </lineage>
</organism>
<accession>A0A0E9RZV2</accession>
<dbReference type="AlphaFoldDB" id="A0A0E9RZV2"/>
<proteinExistence type="predicted"/>
<reference evidence="1" key="1">
    <citation type="submission" date="2014-11" db="EMBL/GenBank/DDBJ databases">
        <authorList>
            <person name="Amaro Gonzalez C."/>
        </authorList>
    </citation>
    <scope>NUCLEOTIDE SEQUENCE</scope>
</reference>